<accession>A0A9P4QQP1</accession>
<feature type="transmembrane region" description="Helical" evidence="6">
    <location>
        <begin position="75"/>
        <end position="99"/>
    </location>
</feature>
<dbReference type="EMBL" id="ML996186">
    <property type="protein sequence ID" value="KAF2731972.1"/>
    <property type="molecule type" value="Genomic_DNA"/>
</dbReference>
<gene>
    <name evidence="8" type="ORF">EJ04DRAFT_392016</name>
</gene>
<evidence type="ECO:0000259" key="7">
    <source>
        <dbReference type="Pfam" id="PF20684"/>
    </source>
</evidence>
<evidence type="ECO:0000256" key="6">
    <source>
        <dbReference type="SAM" id="Phobius"/>
    </source>
</evidence>
<dbReference type="InterPro" id="IPR052337">
    <property type="entry name" value="SAT4-like"/>
</dbReference>
<feature type="transmembrane region" description="Helical" evidence="6">
    <location>
        <begin position="203"/>
        <end position="227"/>
    </location>
</feature>
<dbReference type="OrthoDB" id="5393606at2759"/>
<keyword evidence="2 6" id="KW-0812">Transmembrane</keyword>
<feature type="transmembrane region" description="Helical" evidence="6">
    <location>
        <begin position="39"/>
        <end position="63"/>
    </location>
</feature>
<dbReference type="Pfam" id="PF20684">
    <property type="entry name" value="Fung_rhodopsin"/>
    <property type="match status" value="1"/>
</dbReference>
<feature type="non-terminal residue" evidence="8">
    <location>
        <position position="250"/>
    </location>
</feature>
<comment type="similarity">
    <text evidence="5">Belongs to the SAT4 family.</text>
</comment>
<name>A0A9P4QQP1_9PLEO</name>
<feature type="domain" description="Rhodopsin" evidence="7">
    <location>
        <begin position="40"/>
        <end position="224"/>
    </location>
</feature>
<evidence type="ECO:0000313" key="9">
    <source>
        <dbReference type="Proteomes" id="UP000799444"/>
    </source>
</evidence>
<feature type="non-terminal residue" evidence="8">
    <location>
        <position position="1"/>
    </location>
</feature>
<proteinExistence type="inferred from homology"/>
<feature type="transmembrane region" description="Helical" evidence="6">
    <location>
        <begin position="161"/>
        <end position="183"/>
    </location>
</feature>
<evidence type="ECO:0000256" key="3">
    <source>
        <dbReference type="ARBA" id="ARBA00022989"/>
    </source>
</evidence>
<dbReference type="InterPro" id="IPR049326">
    <property type="entry name" value="Rhodopsin_dom_fungi"/>
</dbReference>
<evidence type="ECO:0000256" key="4">
    <source>
        <dbReference type="ARBA" id="ARBA00023136"/>
    </source>
</evidence>
<evidence type="ECO:0000313" key="8">
    <source>
        <dbReference type="EMBL" id="KAF2731972.1"/>
    </source>
</evidence>
<keyword evidence="4 6" id="KW-0472">Membrane</keyword>
<dbReference type="GO" id="GO:0016020">
    <property type="term" value="C:membrane"/>
    <property type="evidence" value="ECO:0007669"/>
    <property type="project" value="UniProtKB-SubCell"/>
</dbReference>
<protein>
    <recommendedName>
        <fullName evidence="7">Rhodopsin domain-containing protein</fullName>
    </recommendedName>
</protein>
<dbReference type="PANTHER" id="PTHR33048">
    <property type="entry name" value="PTH11-LIKE INTEGRAL MEMBRANE PROTEIN (AFU_ORTHOLOGUE AFUA_5G11245)"/>
    <property type="match status" value="1"/>
</dbReference>
<dbReference type="Proteomes" id="UP000799444">
    <property type="component" value="Unassembled WGS sequence"/>
</dbReference>
<dbReference type="PANTHER" id="PTHR33048:SF157">
    <property type="entry name" value="INTEGRAL MEMBRANE PROTEIN"/>
    <property type="match status" value="1"/>
</dbReference>
<comment type="subcellular location">
    <subcellularLocation>
        <location evidence="1">Membrane</location>
        <topology evidence="1">Multi-pass membrane protein</topology>
    </subcellularLocation>
</comment>
<evidence type="ECO:0000256" key="5">
    <source>
        <dbReference type="ARBA" id="ARBA00038359"/>
    </source>
</evidence>
<keyword evidence="9" id="KW-1185">Reference proteome</keyword>
<sequence>AAGIVWPPIVFTIVVARFSTRYAQRSKAGIDDWLTLPALVYWISMVLDIPALTLLKLSCMLFYSRIFRVGSDRSVGILIHVINAFILVWGLGFWFSFLFPCKTHWEWLWTNLVNMAKCPSDLLMMHEALFISNVIMDIIIFVFPIPLVLKLRISTGKKVAVLVIFFLGAMTIAMSIIRLAFTYEQANNQYNPNADENFISTSGLYFMYNEACFALCAICLPTLAGAWKLKGVQTLIEGFSSVFSNMSRLS</sequence>
<keyword evidence="3 6" id="KW-1133">Transmembrane helix</keyword>
<dbReference type="AlphaFoldDB" id="A0A9P4QQP1"/>
<evidence type="ECO:0000256" key="1">
    <source>
        <dbReference type="ARBA" id="ARBA00004141"/>
    </source>
</evidence>
<evidence type="ECO:0000256" key="2">
    <source>
        <dbReference type="ARBA" id="ARBA00022692"/>
    </source>
</evidence>
<organism evidence="8 9">
    <name type="scientific">Polyplosphaeria fusca</name>
    <dbReference type="NCBI Taxonomy" id="682080"/>
    <lineage>
        <taxon>Eukaryota</taxon>
        <taxon>Fungi</taxon>
        <taxon>Dikarya</taxon>
        <taxon>Ascomycota</taxon>
        <taxon>Pezizomycotina</taxon>
        <taxon>Dothideomycetes</taxon>
        <taxon>Pleosporomycetidae</taxon>
        <taxon>Pleosporales</taxon>
        <taxon>Tetraplosphaeriaceae</taxon>
        <taxon>Polyplosphaeria</taxon>
    </lineage>
</organism>
<comment type="caution">
    <text evidence="8">The sequence shown here is derived from an EMBL/GenBank/DDBJ whole genome shotgun (WGS) entry which is preliminary data.</text>
</comment>
<feature type="transmembrane region" description="Helical" evidence="6">
    <location>
        <begin position="129"/>
        <end position="149"/>
    </location>
</feature>
<reference evidence="8" key="1">
    <citation type="journal article" date="2020" name="Stud. Mycol.">
        <title>101 Dothideomycetes genomes: a test case for predicting lifestyles and emergence of pathogens.</title>
        <authorList>
            <person name="Haridas S."/>
            <person name="Albert R."/>
            <person name="Binder M."/>
            <person name="Bloem J."/>
            <person name="Labutti K."/>
            <person name="Salamov A."/>
            <person name="Andreopoulos B."/>
            <person name="Baker S."/>
            <person name="Barry K."/>
            <person name="Bills G."/>
            <person name="Bluhm B."/>
            <person name="Cannon C."/>
            <person name="Castanera R."/>
            <person name="Culley D."/>
            <person name="Daum C."/>
            <person name="Ezra D."/>
            <person name="Gonzalez J."/>
            <person name="Henrissat B."/>
            <person name="Kuo A."/>
            <person name="Liang C."/>
            <person name="Lipzen A."/>
            <person name="Lutzoni F."/>
            <person name="Magnuson J."/>
            <person name="Mondo S."/>
            <person name="Nolan M."/>
            <person name="Ohm R."/>
            <person name="Pangilinan J."/>
            <person name="Park H.-J."/>
            <person name="Ramirez L."/>
            <person name="Alfaro M."/>
            <person name="Sun H."/>
            <person name="Tritt A."/>
            <person name="Yoshinaga Y."/>
            <person name="Zwiers L.-H."/>
            <person name="Turgeon B."/>
            <person name="Goodwin S."/>
            <person name="Spatafora J."/>
            <person name="Crous P."/>
            <person name="Grigoriev I."/>
        </authorList>
    </citation>
    <scope>NUCLEOTIDE SEQUENCE</scope>
    <source>
        <strain evidence="8">CBS 125425</strain>
    </source>
</reference>